<proteinExistence type="predicted"/>
<organism evidence="2 3">
    <name type="scientific">Ascaris lumbricoides</name>
    <name type="common">Giant roundworm</name>
    <dbReference type="NCBI Taxonomy" id="6252"/>
    <lineage>
        <taxon>Eukaryota</taxon>
        <taxon>Metazoa</taxon>
        <taxon>Ecdysozoa</taxon>
        <taxon>Nematoda</taxon>
        <taxon>Chromadorea</taxon>
        <taxon>Rhabditida</taxon>
        <taxon>Spirurina</taxon>
        <taxon>Ascaridomorpha</taxon>
        <taxon>Ascaridoidea</taxon>
        <taxon>Ascarididae</taxon>
        <taxon>Ascaris</taxon>
    </lineage>
</organism>
<keyword evidence="2" id="KW-1185">Reference proteome</keyword>
<protein>
    <submittedName>
        <fullName evidence="3">Uncharacterized protein</fullName>
    </submittedName>
</protein>
<accession>A0A0M3I8U3</accession>
<evidence type="ECO:0000313" key="2">
    <source>
        <dbReference type="Proteomes" id="UP000036681"/>
    </source>
</evidence>
<feature type="compositionally biased region" description="Basic residues" evidence="1">
    <location>
        <begin position="29"/>
        <end position="50"/>
    </location>
</feature>
<sequence length="68" mass="7915">MEDIVDRLWKLQKDELTVWRGCTAANANKSHKRSTPRASHQRRRIAKRAMSKKECDDNILFGNAAFSR</sequence>
<evidence type="ECO:0000256" key="1">
    <source>
        <dbReference type="SAM" id="MobiDB-lite"/>
    </source>
</evidence>
<dbReference type="Proteomes" id="UP000036681">
    <property type="component" value="Unplaced"/>
</dbReference>
<dbReference type="WBParaSite" id="ALUE_0001380401-mRNA-1">
    <property type="protein sequence ID" value="ALUE_0001380401-mRNA-1"/>
    <property type="gene ID" value="ALUE_0001380401"/>
</dbReference>
<name>A0A0M3I8U3_ASCLU</name>
<feature type="region of interest" description="Disordered" evidence="1">
    <location>
        <begin position="27"/>
        <end position="51"/>
    </location>
</feature>
<reference evidence="3" key="1">
    <citation type="submission" date="2017-02" db="UniProtKB">
        <authorList>
            <consortium name="WormBaseParasite"/>
        </authorList>
    </citation>
    <scope>IDENTIFICATION</scope>
</reference>
<dbReference type="AlphaFoldDB" id="A0A0M3I8U3"/>
<evidence type="ECO:0000313" key="3">
    <source>
        <dbReference type="WBParaSite" id="ALUE_0001380401-mRNA-1"/>
    </source>
</evidence>